<keyword evidence="16" id="KW-1185">Reference proteome</keyword>
<dbReference type="InterPro" id="IPR001841">
    <property type="entry name" value="Znf_RING"/>
</dbReference>
<evidence type="ECO:0000256" key="7">
    <source>
        <dbReference type="ARBA" id="ARBA00022771"/>
    </source>
</evidence>
<keyword evidence="8" id="KW-0833">Ubl conjugation pathway</keyword>
<protein>
    <recommendedName>
        <fullName evidence="3">RING-type E3 ubiquitin transferase</fullName>
        <ecNumber evidence="3">2.3.2.27</ecNumber>
    </recommendedName>
</protein>
<keyword evidence="6" id="KW-0479">Metal-binding</keyword>
<dbReference type="CDD" id="cd23145">
    <property type="entry name" value="RING-HC_SPL2-like"/>
    <property type="match status" value="1"/>
</dbReference>
<dbReference type="AlphaFoldDB" id="A0A8X7V6X4"/>
<keyword evidence="10 13" id="KW-1133">Transmembrane helix</keyword>
<dbReference type="SMART" id="SM00184">
    <property type="entry name" value="RING"/>
    <property type="match status" value="1"/>
</dbReference>
<dbReference type="InterPro" id="IPR022170">
    <property type="entry name" value="MUL1-like"/>
</dbReference>
<evidence type="ECO:0000256" key="9">
    <source>
        <dbReference type="ARBA" id="ARBA00022833"/>
    </source>
</evidence>
<evidence type="ECO:0000256" key="11">
    <source>
        <dbReference type="ARBA" id="ARBA00023136"/>
    </source>
</evidence>
<dbReference type="EC" id="2.3.2.27" evidence="3"/>
<dbReference type="GO" id="GO:0016020">
    <property type="term" value="C:membrane"/>
    <property type="evidence" value="ECO:0007669"/>
    <property type="project" value="UniProtKB-SubCell"/>
</dbReference>
<reference evidence="15 16" key="1">
    <citation type="submission" date="2020-02" db="EMBL/GenBank/DDBJ databases">
        <authorList>
            <person name="Ma Q."/>
            <person name="Huang Y."/>
            <person name="Song X."/>
            <person name="Pei D."/>
        </authorList>
    </citation>
    <scope>NUCLEOTIDE SEQUENCE [LARGE SCALE GENOMIC DNA]</scope>
    <source>
        <strain evidence="15">Sxm20200214</strain>
        <tissue evidence="15">Leaf</tissue>
    </source>
</reference>
<evidence type="ECO:0000256" key="13">
    <source>
        <dbReference type="SAM" id="Phobius"/>
    </source>
</evidence>
<keyword evidence="4" id="KW-0808">Transferase</keyword>
<evidence type="ECO:0000256" key="10">
    <source>
        <dbReference type="ARBA" id="ARBA00022989"/>
    </source>
</evidence>
<feature type="transmembrane region" description="Helical" evidence="13">
    <location>
        <begin position="277"/>
        <end position="301"/>
    </location>
</feature>
<keyword evidence="11 13" id="KW-0472">Membrane</keyword>
<dbReference type="Gene3D" id="3.30.40.10">
    <property type="entry name" value="Zinc/RING finger domain, C3HC4 (zinc finger)"/>
    <property type="match status" value="1"/>
</dbReference>
<accession>A0A8X7V6X4</accession>
<comment type="subcellular location">
    <subcellularLocation>
        <location evidence="2">Membrane</location>
        <topology evidence="2">Multi-pass membrane protein</topology>
    </subcellularLocation>
</comment>
<evidence type="ECO:0000256" key="8">
    <source>
        <dbReference type="ARBA" id="ARBA00022786"/>
    </source>
</evidence>
<evidence type="ECO:0000256" key="3">
    <source>
        <dbReference type="ARBA" id="ARBA00012483"/>
    </source>
</evidence>
<dbReference type="Proteomes" id="UP000886595">
    <property type="component" value="Unassembled WGS sequence"/>
</dbReference>
<dbReference type="GO" id="GO:0016567">
    <property type="term" value="P:protein ubiquitination"/>
    <property type="evidence" value="ECO:0007669"/>
    <property type="project" value="InterPro"/>
</dbReference>
<comment type="catalytic activity">
    <reaction evidence="1">
        <text>S-ubiquitinyl-[E2 ubiquitin-conjugating enzyme]-L-cysteine + [acceptor protein]-L-lysine = [E2 ubiquitin-conjugating enzyme]-L-cysteine + N(6)-ubiquitinyl-[acceptor protein]-L-lysine.</text>
        <dbReference type="EC" id="2.3.2.27"/>
    </reaction>
</comment>
<evidence type="ECO:0000313" key="15">
    <source>
        <dbReference type="EMBL" id="KAG2304604.1"/>
    </source>
</evidence>
<dbReference type="GO" id="GO:0061630">
    <property type="term" value="F:ubiquitin protein ligase activity"/>
    <property type="evidence" value="ECO:0007669"/>
    <property type="project" value="UniProtKB-EC"/>
</dbReference>
<evidence type="ECO:0000256" key="1">
    <source>
        <dbReference type="ARBA" id="ARBA00000900"/>
    </source>
</evidence>
<comment type="caution">
    <text evidence="15">The sequence shown here is derived from an EMBL/GenBank/DDBJ whole genome shotgun (WGS) entry which is preliminary data.</text>
</comment>
<feature type="transmembrane region" description="Helical" evidence="13">
    <location>
        <begin position="12"/>
        <end position="34"/>
    </location>
</feature>
<evidence type="ECO:0000256" key="4">
    <source>
        <dbReference type="ARBA" id="ARBA00022679"/>
    </source>
</evidence>
<keyword evidence="9" id="KW-0862">Zinc</keyword>
<evidence type="ECO:0000259" key="14">
    <source>
        <dbReference type="PROSITE" id="PS50089"/>
    </source>
</evidence>
<keyword evidence="5 13" id="KW-0812">Transmembrane</keyword>
<evidence type="ECO:0000256" key="2">
    <source>
        <dbReference type="ARBA" id="ARBA00004141"/>
    </source>
</evidence>
<organism evidence="15 16">
    <name type="scientific">Brassica carinata</name>
    <name type="common">Ethiopian mustard</name>
    <name type="synonym">Abyssinian cabbage</name>
    <dbReference type="NCBI Taxonomy" id="52824"/>
    <lineage>
        <taxon>Eukaryota</taxon>
        <taxon>Viridiplantae</taxon>
        <taxon>Streptophyta</taxon>
        <taxon>Embryophyta</taxon>
        <taxon>Tracheophyta</taxon>
        <taxon>Spermatophyta</taxon>
        <taxon>Magnoliopsida</taxon>
        <taxon>eudicotyledons</taxon>
        <taxon>Gunneridae</taxon>
        <taxon>Pentapetalae</taxon>
        <taxon>rosids</taxon>
        <taxon>malvids</taxon>
        <taxon>Brassicales</taxon>
        <taxon>Brassicaceae</taxon>
        <taxon>Brassiceae</taxon>
        <taxon>Brassica</taxon>
    </lineage>
</organism>
<dbReference type="SUPFAM" id="SSF57850">
    <property type="entry name" value="RING/U-box"/>
    <property type="match status" value="1"/>
</dbReference>
<feature type="domain" description="RING-type" evidence="14">
    <location>
        <begin position="343"/>
        <end position="382"/>
    </location>
</feature>
<evidence type="ECO:0000256" key="5">
    <source>
        <dbReference type="ARBA" id="ARBA00022692"/>
    </source>
</evidence>
<dbReference type="InterPro" id="IPR013083">
    <property type="entry name" value="Znf_RING/FYVE/PHD"/>
</dbReference>
<evidence type="ECO:0000313" key="16">
    <source>
        <dbReference type="Proteomes" id="UP000886595"/>
    </source>
</evidence>
<dbReference type="GO" id="GO:0008270">
    <property type="term" value="F:zinc ion binding"/>
    <property type="evidence" value="ECO:0007669"/>
    <property type="project" value="UniProtKB-KW"/>
</dbReference>
<sequence length="395" mass="43821">MSSPDRSAVFPLLIDIALSFDGAILGVTLALGAVRAAFKYASTSAALNKIKDAPEVSVSDLRSLIPANDDQSESSDDGNSRDQQRIVLVHGTVKPKFTGGEGSHKNNVLTSQETGDKALIIHRSQTYVYSGWKTLFQLSHGHRFLLERSLPKQGADFMRMVPFVIVDNTQPSSQSSFLVVNMDGARQPLPLTTVYNRLQPINSSPYAFLQALFFPEYPVGLLDVEKILPPGRDLTAVGICSFNNGVPEIKSCPDLPYFLSEMTKDKMIMDLTETTSVIFWGGFIMGCLSAGILGFAAVRAWNRWKLRHHEREQQQRPDEQRPDQYVVADETEDEDEIPDGALCVICVTRRRVPAFIPCGHVVCCRQCASTVEREVNPKCPVCLQSIRGSMRVYYS</sequence>
<evidence type="ECO:0000256" key="12">
    <source>
        <dbReference type="PROSITE-ProRule" id="PRU00175"/>
    </source>
</evidence>
<proteinExistence type="predicted"/>
<keyword evidence="7 12" id="KW-0863">Zinc-finger</keyword>
<dbReference type="Pfam" id="PF13920">
    <property type="entry name" value="zf-C3HC4_3"/>
    <property type="match status" value="1"/>
</dbReference>
<gene>
    <name evidence="15" type="ORF">Bca52824_033255</name>
</gene>
<dbReference type="EMBL" id="JAAMPC010000007">
    <property type="protein sequence ID" value="KAG2304604.1"/>
    <property type="molecule type" value="Genomic_DNA"/>
</dbReference>
<dbReference type="PANTHER" id="PTHR47355">
    <property type="entry name" value="E3 UBIQUITIN-PROTEIN LIGASE SPL2"/>
    <property type="match status" value="1"/>
</dbReference>
<name>A0A8X7V6X4_BRACI</name>
<dbReference type="PROSITE" id="PS50089">
    <property type="entry name" value="ZF_RING_2"/>
    <property type="match status" value="1"/>
</dbReference>
<dbReference type="Pfam" id="PF12483">
    <property type="entry name" value="GIDE"/>
    <property type="match status" value="1"/>
</dbReference>
<dbReference type="PANTHER" id="PTHR47355:SF4">
    <property type="entry name" value="RING-TYPE E3 UBIQUITIN TRANSFERASE"/>
    <property type="match status" value="1"/>
</dbReference>
<dbReference type="OrthoDB" id="1711136at2759"/>
<dbReference type="InterPro" id="IPR044247">
    <property type="entry name" value="SPL2-like"/>
</dbReference>
<evidence type="ECO:0000256" key="6">
    <source>
        <dbReference type="ARBA" id="ARBA00022723"/>
    </source>
</evidence>